<dbReference type="OrthoDB" id="10252740at2759"/>
<keyword evidence="3" id="KW-1185">Reference proteome</keyword>
<organism evidence="2 3">
    <name type="scientific">Phtheirospermum japonicum</name>
    <dbReference type="NCBI Taxonomy" id="374723"/>
    <lineage>
        <taxon>Eukaryota</taxon>
        <taxon>Viridiplantae</taxon>
        <taxon>Streptophyta</taxon>
        <taxon>Embryophyta</taxon>
        <taxon>Tracheophyta</taxon>
        <taxon>Spermatophyta</taxon>
        <taxon>Magnoliopsida</taxon>
        <taxon>eudicotyledons</taxon>
        <taxon>Gunneridae</taxon>
        <taxon>Pentapetalae</taxon>
        <taxon>asterids</taxon>
        <taxon>lamiids</taxon>
        <taxon>Lamiales</taxon>
        <taxon>Orobanchaceae</taxon>
        <taxon>Orobanchaceae incertae sedis</taxon>
        <taxon>Phtheirospermum</taxon>
    </lineage>
</organism>
<accession>A0A830DP79</accession>
<sequence>MCSSHAFRGMSRPVHYDVLCDENGLELDQLQRLIFAMCFTFVNCPNPISLVPAIKNADIAAYRGMLYHEAAQDDVEKLSTSSLN</sequence>
<protein>
    <submittedName>
        <fullName evidence="2">Protein argonaute 2</fullName>
    </submittedName>
</protein>
<dbReference type="Pfam" id="PF02171">
    <property type="entry name" value="Piwi"/>
    <property type="match status" value="1"/>
</dbReference>
<feature type="domain" description="Piwi" evidence="1">
    <location>
        <begin position="1"/>
        <end position="64"/>
    </location>
</feature>
<dbReference type="EMBL" id="BMAC01006267">
    <property type="protein sequence ID" value="GFQ08486.1"/>
    <property type="molecule type" value="Genomic_DNA"/>
</dbReference>
<dbReference type="InterPro" id="IPR012337">
    <property type="entry name" value="RNaseH-like_sf"/>
</dbReference>
<comment type="caution">
    <text evidence="2">The sequence shown here is derived from an EMBL/GenBank/DDBJ whole genome shotgun (WGS) entry which is preliminary data.</text>
</comment>
<name>A0A830DP79_9LAMI</name>
<evidence type="ECO:0000313" key="3">
    <source>
        <dbReference type="Proteomes" id="UP000653305"/>
    </source>
</evidence>
<dbReference type="InterPro" id="IPR003165">
    <property type="entry name" value="Piwi"/>
</dbReference>
<evidence type="ECO:0000313" key="2">
    <source>
        <dbReference type="EMBL" id="GFQ08486.1"/>
    </source>
</evidence>
<dbReference type="InterPro" id="IPR036397">
    <property type="entry name" value="RNaseH_sf"/>
</dbReference>
<dbReference type="Proteomes" id="UP000653305">
    <property type="component" value="Unassembled WGS sequence"/>
</dbReference>
<gene>
    <name evidence="2" type="ORF">PHJA_002992600</name>
</gene>
<dbReference type="AlphaFoldDB" id="A0A830DP79"/>
<dbReference type="GO" id="GO:0003676">
    <property type="term" value="F:nucleic acid binding"/>
    <property type="evidence" value="ECO:0007669"/>
    <property type="project" value="InterPro"/>
</dbReference>
<reference evidence="2" key="1">
    <citation type="submission" date="2020-07" db="EMBL/GenBank/DDBJ databases">
        <title>Ethylene signaling mediates host invasion by parasitic plants.</title>
        <authorList>
            <person name="Yoshida S."/>
        </authorList>
    </citation>
    <scope>NUCLEOTIDE SEQUENCE</scope>
    <source>
        <strain evidence="2">Okayama</strain>
    </source>
</reference>
<evidence type="ECO:0000259" key="1">
    <source>
        <dbReference type="Pfam" id="PF02171"/>
    </source>
</evidence>
<proteinExistence type="predicted"/>
<dbReference type="PANTHER" id="PTHR22891">
    <property type="entry name" value="EUKARYOTIC TRANSLATION INITIATION FACTOR 2C"/>
    <property type="match status" value="1"/>
</dbReference>
<dbReference type="SUPFAM" id="SSF53098">
    <property type="entry name" value="Ribonuclease H-like"/>
    <property type="match status" value="1"/>
</dbReference>
<dbReference type="Gene3D" id="3.30.420.10">
    <property type="entry name" value="Ribonuclease H-like superfamily/Ribonuclease H"/>
    <property type="match status" value="1"/>
</dbReference>